<evidence type="ECO:0008006" key="3">
    <source>
        <dbReference type="Google" id="ProtNLM"/>
    </source>
</evidence>
<dbReference type="Pfam" id="PF01954">
    <property type="entry name" value="AF2212-like"/>
    <property type="match status" value="1"/>
</dbReference>
<proteinExistence type="predicted"/>
<name>B4D4D4_9BACT</name>
<dbReference type="InterPro" id="IPR008203">
    <property type="entry name" value="AF2212-like"/>
</dbReference>
<keyword evidence="2" id="KW-1185">Reference proteome</keyword>
<dbReference type="AlphaFoldDB" id="B4D4D4"/>
<comment type="caution">
    <text evidence="1">The sequence shown here is derived from an EMBL/GenBank/DDBJ whole genome shotgun (WGS) entry which is preliminary data.</text>
</comment>
<evidence type="ECO:0000313" key="2">
    <source>
        <dbReference type="Proteomes" id="UP000005824"/>
    </source>
</evidence>
<dbReference type="EMBL" id="ABVL01000011">
    <property type="protein sequence ID" value="EDY18735.1"/>
    <property type="molecule type" value="Genomic_DNA"/>
</dbReference>
<dbReference type="RefSeq" id="WP_006981097.1">
    <property type="nucleotide sequence ID" value="NZ_ABVL01000011.1"/>
</dbReference>
<dbReference type="InParanoid" id="B4D4D4"/>
<sequence length="79" mass="8324">MTTTAAAVYEKGVLRPLSPLPLAEGARVEVTVTDEIAQGIPGAMTGRAGVELARLWSAMPHLSSEEAAAFEDDLFGPER</sequence>
<dbReference type="InterPro" id="IPR024069">
    <property type="entry name" value="AF2212-like_dom_sf"/>
</dbReference>
<reference evidence="1 2" key="1">
    <citation type="journal article" date="2011" name="J. Bacteriol.">
        <title>Genome sequence of Chthoniobacter flavus Ellin428, an aerobic heterotrophic soil bacterium.</title>
        <authorList>
            <person name="Kant R."/>
            <person name="van Passel M.W."/>
            <person name="Palva A."/>
            <person name="Lucas S."/>
            <person name="Lapidus A."/>
            <person name="Glavina Del Rio T."/>
            <person name="Dalin E."/>
            <person name="Tice H."/>
            <person name="Bruce D."/>
            <person name="Goodwin L."/>
            <person name="Pitluck S."/>
            <person name="Larimer F.W."/>
            <person name="Land M.L."/>
            <person name="Hauser L."/>
            <person name="Sangwan P."/>
            <person name="de Vos W.M."/>
            <person name="Janssen P.H."/>
            <person name="Smidt H."/>
        </authorList>
    </citation>
    <scope>NUCLEOTIDE SEQUENCE [LARGE SCALE GENOMIC DNA]</scope>
    <source>
        <strain evidence="1 2">Ellin428</strain>
    </source>
</reference>
<protein>
    <recommendedName>
        <fullName evidence="3">DUF104 domain-containing protein</fullName>
    </recommendedName>
</protein>
<gene>
    <name evidence="1" type="ORF">CfE428DRAFT_3772</name>
</gene>
<evidence type="ECO:0000313" key="1">
    <source>
        <dbReference type="EMBL" id="EDY18735.1"/>
    </source>
</evidence>
<dbReference type="Proteomes" id="UP000005824">
    <property type="component" value="Unassembled WGS sequence"/>
</dbReference>
<dbReference type="Gene3D" id="4.10.1150.10">
    <property type="entry name" value="AF2212/PG0164-like"/>
    <property type="match status" value="1"/>
</dbReference>
<organism evidence="1 2">
    <name type="scientific">Chthoniobacter flavus Ellin428</name>
    <dbReference type="NCBI Taxonomy" id="497964"/>
    <lineage>
        <taxon>Bacteria</taxon>
        <taxon>Pseudomonadati</taxon>
        <taxon>Verrucomicrobiota</taxon>
        <taxon>Spartobacteria</taxon>
        <taxon>Chthoniobacterales</taxon>
        <taxon>Chthoniobacteraceae</taxon>
        <taxon>Chthoniobacter</taxon>
    </lineage>
</organism>
<accession>B4D4D4</accession>
<dbReference type="SUPFAM" id="SSF141694">
    <property type="entry name" value="AF2212/PG0164-like"/>
    <property type="match status" value="1"/>
</dbReference>